<evidence type="ECO:0000256" key="1">
    <source>
        <dbReference type="ARBA" id="ARBA00001974"/>
    </source>
</evidence>
<keyword evidence="8" id="KW-0411">Iron-sulfur</keyword>
<gene>
    <name evidence="13" type="ORF">GFB49_04800</name>
</gene>
<feature type="domain" description="FAD-binding FR-type" evidence="12">
    <location>
        <begin position="35"/>
        <end position="137"/>
    </location>
</feature>
<dbReference type="InterPro" id="IPR036010">
    <property type="entry name" value="2Fe-2S_ferredoxin-like_sf"/>
</dbReference>
<evidence type="ECO:0000256" key="9">
    <source>
        <dbReference type="ARBA" id="ARBA00061434"/>
    </source>
</evidence>
<organism evidence="13 14">
    <name type="scientific">Tritonibacter litoralis</name>
    <dbReference type="NCBI Taxonomy" id="2662264"/>
    <lineage>
        <taxon>Bacteria</taxon>
        <taxon>Pseudomonadati</taxon>
        <taxon>Pseudomonadota</taxon>
        <taxon>Alphaproteobacteria</taxon>
        <taxon>Rhodobacterales</taxon>
        <taxon>Paracoccaceae</taxon>
        <taxon>Tritonibacter</taxon>
    </lineage>
</organism>
<dbReference type="GO" id="GO:0051537">
    <property type="term" value="F:2 iron, 2 sulfur cluster binding"/>
    <property type="evidence" value="ECO:0007669"/>
    <property type="project" value="UniProtKB-KW"/>
</dbReference>
<dbReference type="PRINTS" id="PR00410">
    <property type="entry name" value="PHEHYDRXLASE"/>
</dbReference>
<dbReference type="SUPFAM" id="SSF54292">
    <property type="entry name" value="2Fe-2S ferredoxin-like"/>
    <property type="match status" value="1"/>
</dbReference>
<dbReference type="EMBL" id="WIBF01000002">
    <property type="protein sequence ID" value="MQQ07761.1"/>
    <property type="molecule type" value="Genomic_DNA"/>
</dbReference>
<dbReference type="PROSITE" id="PS00197">
    <property type="entry name" value="2FE2S_FER_1"/>
    <property type="match status" value="1"/>
</dbReference>
<dbReference type="PANTHER" id="PTHR47354">
    <property type="entry name" value="NADH OXIDOREDUCTASE HCR"/>
    <property type="match status" value="1"/>
</dbReference>
<dbReference type="SUPFAM" id="SSF63380">
    <property type="entry name" value="Riboflavin synthase domain-like"/>
    <property type="match status" value="1"/>
</dbReference>
<proteinExistence type="inferred from homology"/>
<feature type="domain" description="2Fe-2S ferredoxin-type" evidence="11">
    <location>
        <begin position="290"/>
        <end position="374"/>
    </location>
</feature>
<evidence type="ECO:0000313" key="13">
    <source>
        <dbReference type="EMBL" id="MQQ07761.1"/>
    </source>
</evidence>
<dbReference type="InterPro" id="IPR017938">
    <property type="entry name" value="Riboflavin_synthase-like_b-brl"/>
</dbReference>
<evidence type="ECO:0000256" key="7">
    <source>
        <dbReference type="ARBA" id="ARBA00023004"/>
    </source>
</evidence>
<feature type="region of interest" description="Disordered" evidence="10">
    <location>
        <begin position="1"/>
        <end position="28"/>
    </location>
</feature>
<dbReference type="InterPro" id="IPR001041">
    <property type="entry name" value="2Fe-2S_ferredoxin-type"/>
</dbReference>
<name>A0A843Y9T6_9RHOB</name>
<keyword evidence="4" id="KW-0479">Metal-binding</keyword>
<dbReference type="InterPro" id="IPR001433">
    <property type="entry name" value="OxRdtase_FAD/NAD-bd"/>
</dbReference>
<evidence type="ECO:0000259" key="12">
    <source>
        <dbReference type="PROSITE" id="PS51384"/>
    </source>
</evidence>
<dbReference type="Pfam" id="PF00970">
    <property type="entry name" value="FAD_binding_6"/>
    <property type="match status" value="1"/>
</dbReference>
<dbReference type="Pfam" id="PF00111">
    <property type="entry name" value="Fer2"/>
    <property type="match status" value="1"/>
</dbReference>
<dbReference type="AlphaFoldDB" id="A0A843Y9T6"/>
<dbReference type="CDD" id="cd00207">
    <property type="entry name" value="fer2"/>
    <property type="match status" value="1"/>
</dbReference>
<reference evidence="13 14" key="1">
    <citation type="submission" date="2019-10" db="EMBL/GenBank/DDBJ databases">
        <title>Epibacterium sp. nov., isolated from seawater.</title>
        <authorList>
            <person name="Zhang X."/>
            <person name="Li N."/>
        </authorList>
    </citation>
    <scope>NUCLEOTIDE SEQUENCE [LARGE SCALE GENOMIC DNA]</scope>
    <source>
        <strain evidence="13 14">SM1979</strain>
    </source>
</reference>
<keyword evidence="6" id="KW-0560">Oxidoreductase</keyword>
<dbReference type="Gene3D" id="2.40.30.10">
    <property type="entry name" value="Translation factors"/>
    <property type="match status" value="1"/>
</dbReference>
<comment type="caution">
    <text evidence="13">The sequence shown here is derived from an EMBL/GenBank/DDBJ whole genome shotgun (WGS) entry which is preliminary data.</text>
</comment>
<keyword evidence="2" id="KW-0285">Flavoprotein</keyword>
<dbReference type="InterPro" id="IPR012675">
    <property type="entry name" value="Beta-grasp_dom_sf"/>
</dbReference>
<keyword evidence="14" id="KW-1185">Reference proteome</keyword>
<evidence type="ECO:0000313" key="14">
    <source>
        <dbReference type="Proteomes" id="UP000444174"/>
    </source>
</evidence>
<evidence type="ECO:0000256" key="10">
    <source>
        <dbReference type="SAM" id="MobiDB-lite"/>
    </source>
</evidence>
<evidence type="ECO:0000256" key="2">
    <source>
        <dbReference type="ARBA" id="ARBA00022630"/>
    </source>
</evidence>
<dbReference type="InterPro" id="IPR039261">
    <property type="entry name" value="FNR_nucleotide-bd"/>
</dbReference>
<dbReference type="Gene3D" id="3.40.50.80">
    <property type="entry name" value="Nucleotide-binding domain of ferredoxin-NADP reductase (FNR) module"/>
    <property type="match status" value="1"/>
</dbReference>
<evidence type="ECO:0000256" key="5">
    <source>
        <dbReference type="ARBA" id="ARBA00022827"/>
    </source>
</evidence>
<comment type="cofactor">
    <cofactor evidence="1">
        <name>FAD</name>
        <dbReference type="ChEBI" id="CHEBI:57692"/>
    </cofactor>
</comment>
<dbReference type="SUPFAM" id="SSF52343">
    <property type="entry name" value="Ferredoxin reductase-like, C-terminal NADP-linked domain"/>
    <property type="match status" value="1"/>
</dbReference>
<comment type="similarity">
    <text evidence="9">In the N-terminal section; belongs to the FAD-binding oxidoreductase type 6 family.</text>
</comment>
<dbReference type="PROSITE" id="PS51384">
    <property type="entry name" value="FAD_FR"/>
    <property type="match status" value="1"/>
</dbReference>
<sequence>MHGSAERRPNNKRRSEAMPLDTLPFPKSGLPGFASAPRKLRLVARHQNTSDTVTFTFHSLEGPVLHLPGQAIALDLPMNGGVATRTFTIASAPLGAQELSVTVKAAETGHATRWMHDNLAVGSEITARGPFGRFSLAARHGRPVLLIGGGSGFTPMMSMLRWLHARGETLDVVVVQVARRVEDLLFEDELAQIARDMPGLRLFEVVTAPAAGEVWRGYRGRPNRAMLRAMVADASRREVYCCGPEGFLGTVRQCLLAEGLPHQHFHTESFGASKPVASPAPIGKGVSNGHRVTLRGRSFEIAEGELLSTALAAQHIRVPTGCNAGQCGTCKLRLSEGSVDMQQDGGLSEQDVASGYILACCSRVTGPISIEDPV</sequence>
<dbReference type="Pfam" id="PF00175">
    <property type="entry name" value="NAD_binding_1"/>
    <property type="match status" value="1"/>
</dbReference>
<accession>A0A843Y9T6</accession>
<dbReference type="InterPro" id="IPR006058">
    <property type="entry name" value="2Fe2S_fd_BS"/>
</dbReference>
<evidence type="ECO:0000259" key="11">
    <source>
        <dbReference type="PROSITE" id="PS51085"/>
    </source>
</evidence>
<evidence type="ECO:0000256" key="8">
    <source>
        <dbReference type="ARBA" id="ARBA00023014"/>
    </source>
</evidence>
<keyword evidence="5" id="KW-0274">FAD</keyword>
<protein>
    <submittedName>
        <fullName evidence="13">2Fe-2S iron-sulfur cluster binding domain-containing protein</fullName>
    </submittedName>
</protein>
<feature type="compositionally biased region" description="Basic and acidic residues" evidence="10">
    <location>
        <begin position="1"/>
        <end position="16"/>
    </location>
</feature>
<dbReference type="PANTHER" id="PTHR47354:SF6">
    <property type="entry name" value="NADH OXIDOREDUCTASE HCR"/>
    <property type="match status" value="1"/>
</dbReference>
<evidence type="ECO:0000256" key="4">
    <source>
        <dbReference type="ARBA" id="ARBA00022723"/>
    </source>
</evidence>
<dbReference type="GO" id="GO:0046872">
    <property type="term" value="F:metal ion binding"/>
    <property type="evidence" value="ECO:0007669"/>
    <property type="project" value="UniProtKB-KW"/>
</dbReference>
<evidence type="ECO:0000256" key="3">
    <source>
        <dbReference type="ARBA" id="ARBA00022714"/>
    </source>
</evidence>
<dbReference type="InterPro" id="IPR050415">
    <property type="entry name" value="MRET"/>
</dbReference>
<keyword evidence="7" id="KW-0408">Iron</keyword>
<dbReference type="GO" id="GO:0016491">
    <property type="term" value="F:oxidoreductase activity"/>
    <property type="evidence" value="ECO:0007669"/>
    <property type="project" value="UniProtKB-KW"/>
</dbReference>
<dbReference type="PROSITE" id="PS51085">
    <property type="entry name" value="2FE2S_FER_2"/>
    <property type="match status" value="1"/>
</dbReference>
<evidence type="ECO:0000256" key="6">
    <source>
        <dbReference type="ARBA" id="ARBA00023002"/>
    </source>
</evidence>
<dbReference type="InterPro" id="IPR008333">
    <property type="entry name" value="Cbr1-like_FAD-bd_dom"/>
</dbReference>
<dbReference type="Proteomes" id="UP000444174">
    <property type="component" value="Unassembled WGS sequence"/>
</dbReference>
<dbReference type="Gene3D" id="3.10.20.30">
    <property type="match status" value="1"/>
</dbReference>
<keyword evidence="3" id="KW-0001">2Fe-2S</keyword>
<dbReference type="InterPro" id="IPR017927">
    <property type="entry name" value="FAD-bd_FR_type"/>
</dbReference>